<keyword evidence="4" id="KW-1185">Reference proteome</keyword>
<dbReference type="PANTHER" id="PTHR46066">
    <property type="entry name" value="CHITINASE DOMAIN-CONTAINING PROTEIN 1 FAMILY MEMBER"/>
    <property type="match status" value="1"/>
</dbReference>
<dbReference type="SUPFAM" id="SSF55383">
    <property type="entry name" value="Copper amine oxidase, domain N"/>
    <property type="match status" value="1"/>
</dbReference>
<dbReference type="SUPFAM" id="SSF51445">
    <property type="entry name" value="(Trans)glycosidases"/>
    <property type="match status" value="1"/>
</dbReference>
<feature type="chain" id="PRO_5045143805" evidence="1">
    <location>
        <begin position="22"/>
        <end position="420"/>
    </location>
</feature>
<evidence type="ECO:0000313" key="4">
    <source>
        <dbReference type="Proteomes" id="UP001597343"/>
    </source>
</evidence>
<proteinExistence type="predicted"/>
<evidence type="ECO:0000256" key="1">
    <source>
        <dbReference type="SAM" id="SignalP"/>
    </source>
</evidence>
<dbReference type="Gene3D" id="3.30.457.10">
    <property type="entry name" value="Copper amine oxidase-like, N-terminal domain"/>
    <property type="match status" value="1"/>
</dbReference>
<accession>A0ABW5A3A1</accession>
<keyword evidence="1" id="KW-0732">Signal</keyword>
<dbReference type="EMBL" id="JBHUIO010000019">
    <property type="protein sequence ID" value="MFD2172269.1"/>
    <property type="molecule type" value="Genomic_DNA"/>
</dbReference>
<dbReference type="Gene3D" id="3.20.20.80">
    <property type="entry name" value="Glycosidases"/>
    <property type="match status" value="1"/>
</dbReference>
<feature type="signal peptide" evidence="1">
    <location>
        <begin position="1"/>
        <end position="21"/>
    </location>
</feature>
<dbReference type="PROSITE" id="PS51910">
    <property type="entry name" value="GH18_2"/>
    <property type="match status" value="1"/>
</dbReference>
<organism evidence="3 4">
    <name type="scientific">Tumebacillus lipolyticus</name>
    <dbReference type="NCBI Taxonomy" id="1280370"/>
    <lineage>
        <taxon>Bacteria</taxon>
        <taxon>Bacillati</taxon>
        <taxon>Bacillota</taxon>
        <taxon>Bacilli</taxon>
        <taxon>Bacillales</taxon>
        <taxon>Alicyclobacillaceae</taxon>
        <taxon>Tumebacillus</taxon>
    </lineage>
</organism>
<evidence type="ECO:0000259" key="2">
    <source>
        <dbReference type="PROSITE" id="PS51910"/>
    </source>
</evidence>
<comment type="caution">
    <text evidence="3">The sequence shown here is derived from an EMBL/GenBank/DDBJ whole genome shotgun (WGS) entry which is preliminary data.</text>
</comment>
<dbReference type="InterPro" id="IPR001223">
    <property type="entry name" value="Glyco_hydro18_cat"/>
</dbReference>
<dbReference type="Proteomes" id="UP001597343">
    <property type="component" value="Unassembled WGS sequence"/>
</dbReference>
<feature type="domain" description="GH18" evidence="2">
    <location>
        <begin position="129"/>
        <end position="414"/>
    </location>
</feature>
<name>A0ABW5A3A1_9BACL</name>
<gene>
    <name evidence="3" type="ORF">ACFSOY_20175</name>
</gene>
<evidence type="ECO:0000313" key="3">
    <source>
        <dbReference type="EMBL" id="MFD2172269.1"/>
    </source>
</evidence>
<sequence length="420" mass="46636">MKRWGISLLAAVSMLVSGGIADRANALEVAMADVQAPSVLLDGYPLATSPKPINVDGTVMVPFRPIGEALGIEMEWVQATSTVIANDGKQELRMQIGNRTAWVGGKPVQLREAPMLKEGRTLIPLRFFSESVGAEVDWIQATQTATIESQESDLHAMVFYGLGSYGQKGYLPYFDEASFTWSRLDPNGVLTTDQSEYAWPVQGAEELLTEVKGAGVDTSLMVFSVDEHGELTKLLRDVSLQEKFAYDLVELLERRGIGGAYLDFETLAPTGAGNIQEVRAQYAALVKRVADVLHSRGKKLTVVMAPLQNGWYRGYDYQEIAKHADHLFLMAYSYVDDRLPQPMSRIDEDIRAALQVVEPKKLILGINAYSETPAGVQEKIGLAKRYNLHGVGFWILRVFDDRLMEGIDKQLLLRPERNLK</sequence>
<dbReference type="InterPro" id="IPR017853">
    <property type="entry name" value="GH"/>
</dbReference>
<dbReference type="Pfam" id="PF07833">
    <property type="entry name" value="Cu_amine_oxidN1"/>
    <property type="match status" value="1"/>
</dbReference>
<reference evidence="4" key="1">
    <citation type="journal article" date="2019" name="Int. J. Syst. Evol. Microbiol.">
        <title>The Global Catalogue of Microorganisms (GCM) 10K type strain sequencing project: providing services to taxonomists for standard genome sequencing and annotation.</title>
        <authorList>
            <consortium name="The Broad Institute Genomics Platform"/>
            <consortium name="The Broad Institute Genome Sequencing Center for Infectious Disease"/>
            <person name="Wu L."/>
            <person name="Ma J."/>
        </authorList>
    </citation>
    <scope>NUCLEOTIDE SEQUENCE [LARGE SCALE GENOMIC DNA]</scope>
    <source>
        <strain evidence="4">CGMCC 1.13574</strain>
    </source>
</reference>
<dbReference type="Pfam" id="PF00704">
    <property type="entry name" value="Glyco_hydro_18"/>
    <property type="match status" value="1"/>
</dbReference>
<dbReference type="RefSeq" id="WP_386049656.1">
    <property type="nucleotide sequence ID" value="NZ_JBHUIO010000019.1"/>
</dbReference>
<dbReference type="PANTHER" id="PTHR46066:SF2">
    <property type="entry name" value="CHITINASE DOMAIN-CONTAINING PROTEIN 1"/>
    <property type="match status" value="1"/>
</dbReference>
<protein>
    <submittedName>
        <fullName evidence="3">Stalk domain-containing protein</fullName>
    </submittedName>
</protein>
<dbReference type="InterPro" id="IPR036582">
    <property type="entry name" value="Mao_N_sf"/>
</dbReference>
<dbReference type="InterPro" id="IPR012854">
    <property type="entry name" value="Cu_amine_oxidase-like_N"/>
</dbReference>